<keyword evidence="2" id="KW-0521">NADP</keyword>
<accession>A0A0W0FBG5</accession>
<dbReference type="EMBL" id="LATX01002160">
    <property type="protein sequence ID" value="KTB33572.1"/>
    <property type="molecule type" value="Genomic_DNA"/>
</dbReference>
<dbReference type="PRINTS" id="PR00080">
    <property type="entry name" value="SDRFAMILY"/>
</dbReference>
<dbReference type="InterPro" id="IPR036291">
    <property type="entry name" value="NAD(P)-bd_dom_sf"/>
</dbReference>
<proteinExistence type="inferred from homology"/>
<dbReference type="PANTHER" id="PTHR43618:SF4">
    <property type="entry name" value="SHORT CHAIN DEHYDROGENASE_REDUCTASE FAMILY (AFU_ORTHOLOGUE AFUA_7G04540)"/>
    <property type="match status" value="1"/>
</dbReference>
<comment type="caution">
    <text evidence="4">The sequence shown here is derived from an EMBL/GenBank/DDBJ whole genome shotgun (WGS) entry which is preliminary data.</text>
</comment>
<dbReference type="PROSITE" id="PS00061">
    <property type="entry name" value="ADH_SHORT"/>
    <property type="match status" value="1"/>
</dbReference>
<keyword evidence="3" id="KW-0560">Oxidoreductase</keyword>
<dbReference type="SUPFAM" id="SSF51735">
    <property type="entry name" value="NAD(P)-binding Rossmann-fold domains"/>
    <property type="match status" value="1"/>
</dbReference>
<name>A0A0W0FBG5_MONRR</name>
<protein>
    <recommendedName>
        <fullName evidence="6">Short-chain dehydrogenase</fullName>
    </recommendedName>
</protein>
<evidence type="ECO:0000256" key="3">
    <source>
        <dbReference type="ARBA" id="ARBA00023002"/>
    </source>
</evidence>
<sequence>MSLETLKISTLGSLSGKVALVTGGGTGLGLTIAKTFLANGAAKVYITGRRLEVLQKAAEEFQGLVPIQMDVTSKESITSGVKVVQENDGKLDILVNNAGAVGQPFFGTGEIIDTTGSYGQAFFKNESFEGWAKTFSTNTSSVFFVTMAFLDLLVQSANERRREGDGSETASVINISASAASSHLGLYIYSYCVSKVGLNHLTSVLATEFALKEIPVRVNAIVPGLFASEANTGTPGGVETLAKSTIPGAVNPIPLRRPGRDGELGGAAVYLASDAGSYSNGNMLHVDGGHVLVNP</sequence>
<dbReference type="InterPro" id="IPR052178">
    <property type="entry name" value="Sec_Metab_Biosynth_SDR"/>
</dbReference>
<evidence type="ECO:0008006" key="6">
    <source>
        <dbReference type="Google" id="ProtNLM"/>
    </source>
</evidence>
<dbReference type="Proteomes" id="UP000054988">
    <property type="component" value="Unassembled WGS sequence"/>
</dbReference>
<dbReference type="Pfam" id="PF13561">
    <property type="entry name" value="adh_short_C2"/>
    <property type="match status" value="1"/>
</dbReference>
<evidence type="ECO:0000256" key="1">
    <source>
        <dbReference type="ARBA" id="ARBA00006484"/>
    </source>
</evidence>
<dbReference type="PANTHER" id="PTHR43618">
    <property type="entry name" value="7-ALPHA-HYDROXYSTEROID DEHYDROGENASE"/>
    <property type="match status" value="1"/>
</dbReference>
<dbReference type="PRINTS" id="PR00081">
    <property type="entry name" value="GDHRDH"/>
</dbReference>
<dbReference type="eggNOG" id="KOG0725">
    <property type="taxonomic scope" value="Eukaryota"/>
</dbReference>
<reference evidence="4 5" key="1">
    <citation type="submission" date="2015-12" db="EMBL/GenBank/DDBJ databases">
        <title>Draft genome sequence of Moniliophthora roreri, the causal agent of frosty pod rot of cacao.</title>
        <authorList>
            <person name="Aime M.C."/>
            <person name="Diaz-Valderrama J.R."/>
            <person name="Kijpornyongpan T."/>
            <person name="Phillips-Mora W."/>
        </authorList>
    </citation>
    <scope>NUCLEOTIDE SEQUENCE [LARGE SCALE GENOMIC DNA]</scope>
    <source>
        <strain evidence="4 5">MCA 2952</strain>
    </source>
</reference>
<evidence type="ECO:0000313" key="5">
    <source>
        <dbReference type="Proteomes" id="UP000054988"/>
    </source>
</evidence>
<gene>
    <name evidence="4" type="ORF">WG66_13857</name>
</gene>
<evidence type="ECO:0000256" key="2">
    <source>
        <dbReference type="ARBA" id="ARBA00022857"/>
    </source>
</evidence>
<dbReference type="AlphaFoldDB" id="A0A0W0FBG5"/>
<dbReference type="InterPro" id="IPR020904">
    <property type="entry name" value="Sc_DH/Rdtase_CS"/>
</dbReference>
<comment type="similarity">
    <text evidence="1">Belongs to the short-chain dehydrogenases/reductases (SDR) family.</text>
</comment>
<evidence type="ECO:0000313" key="4">
    <source>
        <dbReference type="EMBL" id="KTB33572.1"/>
    </source>
</evidence>
<dbReference type="InterPro" id="IPR002347">
    <property type="entry name" value="SDR_fam"/>
</dbReference>
<organism evidence="4 5">
    <name type="scientific">Moniliophthora roreri</name>
    <name type="common">Frosty pod rot fungus</name>
    <name type="synonym">Monilia roreri</name>
    <dbReference type="NCBI Taxonomy" id="221103"/>
    <lineage>
        <taxon>Eukaryota</taxon>
        <taxon>Fungi</taxon>
        <taxon>Dikarya</taxon>
        <taxon>Basidiomycota</taxon>
        <taxon>Agaricomycotina</taxon>
        <taxon>Agaricomycetes</taxon>
        <taxon>Agaricomycetidae</taxon>
        <taxon>Agaricales</taxon>
        <taxon>Marasmiineae</taxon>
        <taxon>Marasmiaceae</taxon>
        <taxon>Moniliophthora</taxon>
    </lineage>
</organism>
<dbReference type="GO" id="GO:0016491">
    <property type="term" value="F:oxidoreductase activity"/>
    <property type="evidence" value="ECO:0007669"/>
    <property type="project" value="UniProtKB-KW"/>
</dbReference>
<dbReference type="Gene3D" id="3.40.50.720">
    <property type="entry name" value="NAD(P)-binding Rossmann-like Domain"/>
    <property type="match status" value="1"/>
</dbReference>